<proteinExistence type="predicted"/>
<organism evidence="12 13">
    <name type="scientific">Chitinophaga rupis</name>
    <dbReference type="NCBI Taxonomy" id="573321"/>
    <lineage>
        <taxon>Bacteria</taxon>
        <taxon>Pseudomonadati</taxon>
        <taxon>Bacteroidota</taxon>
        <taxon>Chitinophagia</taxon>
        <taxon>Chitinophagales</taxon>
        <taxon>Chitinophagaceae</taxon>
        <taxon>Chitinophaga</taxon>
    </lineage>
</organism>
<sequence>MAQKFMMAALCLLFSTGALYAQSVDETLDQARQLEKQMKEAEALAKYKEVLKAQPTQLEALIGASELSSREGNRQKEKEDKTRYFNEAKEYAAEALKAAPNDANANYAMAVAMGRLALISGAKEKVAASRDVKKYAELAIKFNPNYGQAYHVLGKWNYEVANLSFLEKNAAKALFGGLPDGSMDQAIANYEKCRKLDPGFILNYYELARAYNKNDQQTLAMDVLRKAVTLRPVTQDDPGIKAECKKMLEELQ</sequence>
<feature type="signal peptide" evidence="11">
    <location>
        <begin position="1"/>
        <end position="21"/>
    </location>
</feature>
<dbReference type="GO" id="GO:0005876">
    <property type="term" value="C:spindle microtubule"/>
    <property type="evidence" value="ECO:0007669"/>
    <property type="project" value="TreeGrafter"/>
</dbReference>
<evidence type="ECO:0000313" key="12">
    <source>
        <dbReference type="EMBL" id="SEM36509.1"/>
    </source>
</evidence>
<evidence type="ECO:0000256" key="8">
    <source>
        <dbReference type="ARBA" id="ARBA00041958"/>
    </source>
</evidence>
<keyword evidence="13" id="KW-1185">Reference proteome</keyword>
<dbReference type="STRING" id="573321.SAMN04488505_104175"/>
<feature type="chain" id="PRO_5011582356" description="Regulator of microtubule dynamics protein 1" evidence="11">
    <location>
        <begin position="22"/>
        <end position="252"/>
    </location>
</feature>
<dbReference type="InterPro" id="IPR019734">
    <property type="entry name" value="TPR_rpt"/>
</dbReference>
<dbReference type="SUPFAM" id="SSF48452">
    <property type="entry name" value="TPR-like"/>
    <property type="match status" value="1"/>
</dbReference>
<comment type="subunit">
    <text evidence="2">Interacts with microtubules.</text>
</comment>
<dbReference type="OrthoDB" id="9813878at2"/>
<dbReference type="PANTHER" id="PTHR16056:SF16">
    <property type="entry name" value="REGULATOR OF MICROTUBULE DYNAMICS PROTEIN 1"/>
    <property type="match status" value="1"/>
</dbReference>
<keyword evidence="10" id="KW-0175">Coiled coil</keyword>
<comment type="subcellular location">
    <subcellularLocation>
        <location evidence="1">Cytoplasm</location>
        <location evidence="1">Cytoskeleton</location>
    </subcellularLocation>
</comment>
<dbReference type="InterPro" id="IPR049039">
    <property type="entry name" value="RMD1-3_a_helical_rpt"/>
</dbReference>
<evidence type="ECO:0000256" key="7">
    <source>
        <dbReference type="ARBA" id="ARBA00039966"/>
    </source>
</evidence>
<accession>A0A1H7XU42</accession>
<evidence type="ECO:0000256" key="10">
    <source>
        <dbReference type="SAM" id="Coils"/>
    </source>
</evidence>
<protein>
    <recommendedName>
        <fullName evidence="7">Regulator of microtubule dynamics protein 1</fullName>
    </recommendedName>
    <alternativeName>
        <fullName evidence="8">Protein FAM82B</fullName>
    </alternativeName>
</protein>
<dbReference type="GO" id="GO:0097431">
    <property type="term" value="C:mitotic spindle pole"/>
    <property type="evidence" value="ECO:0007669"/>
    <property type="project" value="TreeGrafter"/>
</dbReference>
<dbReference type="RefSeq" id="WP_089914747.1">
    <property type="nucleotide sequence ID" value="NZ_FOBB01000004.1"/>
</dbReference>
<dbReference type="InterPro" id="IPR011990">
    <property type="entry name" value="TPR-like_helical_dom_sf"/>
</dbReference>
<keyword evidence="4" id="KW-0677">Repeat</keyword>
<name>A0A1H7XU42_9BACT</name>
<evidence type="ECO:0000256" key="3">
    <source>
        <dbReference type="ARBA" id="ARBA00022490"/>
    </source>
</evidence>
<dbReference type="Proteomes" id="UP000198984">
    <property type="component" value="Unassembled WGS sequence"/>
</dbReference>
<dbReference type="EMBL" id="FOBB01000004">
    <property type="protein sequence ID" value="SEM36509.1"/>
    <property type="molecule type" value="Genomic_DNA"/>
</dbReference>
<feature type="coiled-coil region" evidence="10">
    <location>
        <begin position="24"/>
        <end position="54"/>
    </location>
</feature>
<evidence type="ECO:0000256" key="9">
    <source>
        <dbReference type="PROSITE-ProRule" id="PRU00339"/>
    </source>
</evidence>
<evidence type="ECO:0000256" key="6">
    <source>
        <dbReference type="ARBA" id="ARBA00023212"/>
    </source>
</evidence>
<evidence type="ECO:0000256" key="11">
    <source>
        <dbReference type="SAM" id="SignalP"/>
    </source>
</evidence>
<evidence type="ECO:0000256" key="5">
    <source>
        <dbReference type="ARBA" id="ARBA00022803"/>
    </source>
</evidence>
<keyword evidence="11" id="KW-0732">Signal</keyword>
<evidence type="ECO:0000256" key="4">
    <source>
        <dbReference type="ARBA" id="ARBA00022737"/>
    </source>
</evidence>
<dbReference type="PANTHER" id="PTHR16056">
    <property type="entry name" value="REGULATOR OF MICROTUBULE DYNAMICS PROTEIN"/>
    <property type="match status" value="1"/>
</dbReference>
<keyword evidence="5 9" id="KW-0802">TPR repeat</keyword>
<evidence type="ECO:0000256" key="1">
    <source>
        <dbReference type="ARBA" id="ARBA00004245"/>
    </source>
</evidence>
<keyword evidence="3" id="KW-0963">Cytoplasm</keyword>
<reference evidence="12 13" key="1">
    <citation type="submission" date="2016-10" db="EMBL/GenBank/DDBJ databases">
        <authorList>
            <person name="de Groot N.N."/>
        </authorList>
    </citation>
    <scope>NUCLEOTIDE SEQUENCE [LARGE SCALE GENOMIC DNA]</scope>
    <source>
        <strain evidence="12 13">DSM 21039</strain>
    </source>
</reference>
<dbReference type="GO" id="GO:0008017">
    <property type="term" value="F:microtubule binding"/>
    <property type="evidence" value="ECO:0007669"/>
    <property type="project" value="TreeGrafter"/>
</dbReference>
<dbReference type="Pfam" id="PF21033">
    <property type="entry name" value="RMD1-3"/>
    <property type="match status" value="1"/>
</dbReference>
<keyword evidence="6" id="KW-0206">Cytoskeleton</keyword>
<evidence type="ECO:0000313" key="13">
    <source>
        <dbReference type="Proteomes" id="UP000198984"/>
    </source>
</evidence>
<evidence type="ECO:0000256" key="2">
    <source>
        <dbReference type="ARBA" id="ARBA00011375"/>
    </source>
</evidence>
<dbReference type="AlphaFoldDB" id="A0A1H7XU42"/>
<dbReference type="PROSITE" id="PS50005">
    <property type="entry name" value="TPR"/>
    <property type="match status" value="1"/>
</dbReference>
<feature type="repeat" description="TPR" evidence="9">
    <location>
        <begin position="201"/>
        <end position="234"/>
    </location>
</feature>
<dbReference type="Gene3D" id="1.25.40.10">
    <property type="entry name" value="Tetratricopeptide repeat domain"/>
    <property type="match status" value="1"/>
</dbReference>
<gene>
    <name evidence="12" type="ORF">SAMN04488505_104175</name>
</gene>
<dbReference type="GO" id="GO:0005737">
    <property type="term" value="C:cytoplasm"/>
    <property type="evidence" value="ECO:0007669"/>
    <property type="project" value="TreeGrafter"/>
</dbReference>